<dbReference type="RefSeq" id="WP_345628854.1">
    <property type="nucleotide sequence ID" value="NZ_BAABJQ010000005.1"/>
</dbReference>
<organism evidence="2 3">
    <name type="scientific">Rugosimonospora acidiphila</name>
    <dbReference type="NCBI Taxonomy" id="556531"/>
    <lineage>
        <taxon>Bacteria</taxon>
        <taxon>Bacillati</taxon>
        <taxon>Actinomycetota</taxon>
        <taxon>Actinomycetes</taxon>
        <taxon>Micromonosporales</taxon>
        <taxon>Micromonosporaceae</taxon>
        <taxon>Rugosimonospora</taxon>
    </lineage>
</organism>
<dbReference type="Proteomes" id="UP001501570">
    <property type="component" value="Unassembled WGS sequence"/>
</dbReference>
<comment type="caution">
    <text evidence="2">The sequence shown here is derived from an EMBL/GenBank/DDBJ whole genome shotgun (WGS) entry which is preliminary data.</text>
</comment>
<feature type="chain" id="PRO_5045598597" description="Secreted protein" evidence="1">
    <location>
        <begin position="20"/>
        <end position="97"/>
    </location>
</feature>
<accession>A0ABP9RQM6</accession>
<gene>
    <name evidence="2" type="ORF">GCM10023322_23810</name>
</gene>
<sequence>MSPGAALFLILLLGSSTYAAGRLHARVGYRFGYRFGYRQGYFDGDRACWNRRRREAQVAVSAALTSKGRTDTFSIVRPGTTYTSASGVGRHAQRPDA</sequence>
<evidence type="ECO:0000313" key="2">
    <source>
        <dbReference type="EMBL" id="GAA5183759.1"/>
    </source>
</evidence>
<evidence type="ECO:0000256" key="1">
    <source>
        <dbReference type="SAM" id="SignalP"/>
    </source>
</evidence>
<dbReference type="EMBL" id="BAABJQ010000005">
    <property type="protein sequence ID" value="GAA5183759.1"/>
    <property type="molecule type" value="Genomic_DNA"/>
</dbReference>
<reference evidence="3" key="1">
    <citation type="journal article" date="2019" name="Int. J. Syst. Evol. Microbiol.">
        <title>The Global Catalogue of Microorganisms (GCM) 10K type strain sequencing project: providing services to taxonomists for standard genome sequencing and annotation.</title>
        <authorList>
            <consortium name="The Broad Institute Genomics Platform"/>
            <consortium name="The Broad Institute Genome Sequencing Center for Infectious Disease"/>
            <person name="Wu L."/>
            <person name="Ma J."/>
        </authorList>
    </citation>
    <scope>NUCLEOTIDE SEQUENCE [LARGE SCALE GENOMIC DNA]</scope>
    <source>
        <strain evidence="3">JCM 18304</strain>
    </source>
</reference>
<proteinExistence type="predicted"/>
<evidence type="ECO:0000313" key="3">
    <source>
        <dbReference type="Proteomes" id="UP001501570"/>
    </source>
</evidence>
<feature type="signal peptide" evidence="1">
    <location>
        <begin position="1"/>
        <end position="19"/>
    </location>
</feature>
<name>A0ABP9RQM6_9ACTN</name>
<keyword evidence="3" id="KW-1185">Reference proteome</keyword>
<evidence type="ECO:0008006" key="4">
    <source>
        <dbReference type="Google" id="ProtNLM"/>
    </source>
</evidence>
<protein>
    <recommendedName>
        <fullName evidence="4">Secreted protein</fullName>
    </recommendedName>
</protein>
<keyword evidence="1" id="KW-0732">Signal</keyword>